<feature type="transmembrane region" description="Helical" evidence="6">
    <location>
        <begin position="112"/>
        <end position="136"/>
    </location>
</feature>
<dbReference type="Proteomes" id="UP000287352">
    <property type="component" value="Unassembled WGS sequence"/>
</dbReference>
<dbReference type="PANTHER" id="PTHR40277:SF1">
    <property type="entry name" value="BLL5419 PROTEIN"/>
    <property type="match status" value="1"/>
</dbReference>
<evidence type="ECO:0000256" key="5">
    <source>
        <dbReference type="ARBA" id="ARBA00023136"/>
    </source>
</evidence>
<accession>A0A401ZVS8</accession>
<reference evidence="8" key="1">
    <citation type="submission" date="2018-12" db="EMBL/GenBank/DDBJ databases">
        <title>Tengunoibacter tsumagoiensis gen. nov., sp. nov., Dictyobacter kobayashii sp. nov., D. alpinus sp. nov., and D. joshuensis sp. nov. and description of Dictyobacteraceae fam. nov. within the order Ktedonobacterales isolated from Tengu-no-mugimeshi.</title>
        <authorList>
            <person name="Wang C.M."/>
            <person name="Zheng Y."/>
            <person name="Sakai Y."/>
            <person name="Toyoda A."/>
            <person name="Minakuchi Y."/>
            <person name="Abe K."/>
            <person name="Yokota A."/>
            <person name="Yabe S."/>
        </authorList>
    </citation>
    <scope>NUCLEOTIDE SEQUENCE [LARGE SCALE GENOMIC DNA]</scope>
    <source>
        <strain evidence="8">Uno3</strain>
    </source>
</reference>
<comment type="subcellular location">
    <subcellularLocation>
        <location evidence="1">Cell membrane</location>
        <topology evidence="1">Multi-pass membrane protein</topology>
    </subcellularLocation>
</comment>
<evidence type="ECO:0000256" key="1">
    <source>
        <dbReference type="ARBA" id="ARBA00004651"/>
    </source>
</evidence>
<dbReference type="Pfam" id="PF03706">
    <property type="entry name" value="LPG_synthase_TM"/>
    <property type="match status" value="1"/>
</dbReference>
<dbReference type="OrthoDB" id="5470260at2"/>
<dbReference type="NCBIfam" id="TIGR00374">
    <property type="entry name" value="flippase-like domain"/>
    <property type="match status" value="1"/>
</dbReference>
<dbReference type="GO" id="GO:0005886">
    <property type="term" value="C:plasma membrane"/>
    <property type="evidence" value="ECO:0007669"/>
    <property type="project" value="UniProtKB-SubCell"/>
</dbReference>
<keyword evidence="2" id="KW-1003">Cell membrane</keyword>
<feature type="transmembrane region" description="Helical" evidence="6">
    <location>
        <begin position="288"/>
        <end position="306"/>
    </location>
</feature>
<proteinExistence type="predicted"/>
<evidence type="ECO:0000256" key="6">
    <source>
        <dbReference type="SAM" id="Phobius"/>
    </source>
</evidence>
<dbReference type="InterPro" id="IPR022791">
    <property type="entry name" value="L-PG_synthase/AglD"/>
</dbReference>
<keyword evidence="5 6" id="KW-0472">Membrane</keyword>
<keyword evidence="3 6" id="KW-0812">Transmembrane</keyword>
<name>A0A401ZVS8_9CHLR</name>
<sequence>MTIQNPELIAPRQEHQLAEVVTYKLPAVVPKKKKNKTLGLLLRLGVTVLLFAFLFKSLSFSTLITAITHLQSSIALAGLVIGVYTLVVSAYQWQCLLTAERIPMDLTKLINLYMVGIAFSHFLPSSMGGDVIKVYYVGREANNTPGSASAAVMARITGFFGMLVVAYPALLLWHTHFSQQVVFLLLGLSVTVLSMVIGTFIFALLFARFAQAKWVQSRFSTLLPRVVREKLVKSGIFGKAMDIGTTLLVSARKPQPMLKATLFGVLFHIVACLNYFTYGLALHMEVPFYFYLVAIPLVSLIAFLPVSVNGFGLRESALVFIFSTVHVPAATTLLLAFVMDVQQLFFGALGGWVYLLMGSQKKLVQNVTS</sequence>
<feature type="transmembrane region" description="Helical" evidence="6">
    <location>
        <begin position="148"/>
        <end position="170"/>
    </location>
</feature>
<evidence type="ECO:0000313" key="8">
    <source>
        <dbReference type="Proteomes" id="UP000287352"/>
    </source>
</evidence>
<evidence type="ECO:0000256" key="2">
    <source>
        <dbReference type="ARBA" id="ARBA00022475"/>
    </source>
</evidence>
<organism evidence="7 8">
    <name type="scientific">Tengunoibacter tsumagoiensis</name>
    <dbReference type="NCBI Taxonomy" id="2014871"/>
    <lineage>
        <taxon>Bacteria</taxon>
        <taxon>Bacillati</taxon>
        <taxon>Chloroflexota</taxon>
        <taxon>Ktedonobacteria</taxon>
        <taxon>Ktedonobacterales</taxon>
        <taxon>Dictyobacteraceae</taxon>
        <taxon>Tengunoibacter</taxon>
    </lineage>
</organism>
<evidence type="ECO:0000256" key="3">
    <source>
        <dbReference type="ARBA" id="ARBA00022692"/>
    </source>
</evidence>
<evidence type="ECO:0000256" key="4">
    <source>
        <dbReference type="ARBA" id="ARBA00022989"/>
    </source>
</evidence>
<feature type="transmembrane region" description="Helical" evidence="6">
    <location>
        <begin position="40"/>
        <end position="67"/>
    </location>
</feature>
<feature type="transmembrane region" description="Helical" evidence="6">
    <location>
        <begin position="182"/>
        <end position="211"/>
    </location>
</feature>
<feature type="transmembrane region" description="Helical" evidence="6">
    <location>
        <begin position="262"/>
        <end position="282"/>
    </location>
</feature>
<keyword evidence="4 6" id="KW-1133">Transmembrane helix</keyword>
<gene>
    <name evidence="7" type="ORF">KTT_07650</name>
</gene>
<feature type="transmembrane region" description="Helical" evidence="6">
    <location>
        <begin position="318"/>
        <end position="338"/>
    </location>
</feature>
<feature type="transmembrane region" description="Helical" evidence="6">
    <location>
        <begin position="73"/>
        <end position="91"/>
    </location>
</feature>
<evidence type="ECO:0000313" key="7">
    <source>
        <dbReference type="EMBL" id="GCE10906.1"/>
    </source>
</evidence>
<dbReference type="PANTHER" id="PTHR40277">
    <property type="entry name" value="BLL5419 PROTEIN"/>
    <property type="match status" value="1"/>
</dbReference>
<keyword evidence="8" id="KW-1185">Reference proteome</keyword>
<dbReference type="EMBL" id="BIFR01000001">
    <property type="protein sequence ID" value="GCE10906.1"/>
    <property type="molecule type" value="Genomic_DNA"/>
</dbReference>
<evidence type="ECO:0008006" key="9">
    <source>
        <dbReference type="Google" id="ProtNLM"/>
    </source>
</evidence>
<comment type="caution">
    <text evidence="7">The sequence shown here is derived from an EMBL/GenBank/DDBJ whole genome shotgun (WGS) entry which is preliminary data.</text>
</comment>
<dbReference type="AlphaFoldDB" id="A0A401ZVS8"/>
<protein>
    <recommendedName>
        <fullName evidence="9">Flippase-like domain-containing protein</fullName>
    </recommendedName>
</protein>
<dbReference type="RefSeq" id="WP_126578472.1">
    <property type="nucleotide sequence ID" value="NZ_BIFR01000001.1"/>
</dbReference>